<dbReference type="AlphaFoldDB" id="A0A2T2X499"/>
<dbReference type="PROSITE" id="PS00198">
    <property type="entry name" value="4FE4S_FER_1"/>
    <property type="match status" value="2"/>
</dbReference>
<dbReference type="PROSITE" id="PS51379">
    <property type="entry name" value="4FE4S_FER_2"/>
    <property type="match status" value="2"/>
</dbReference>
<keyword evidence="4" id="KW-0408">Iron</keyword>
<dbReference type="SUPFAM" id="SSF46548">
    <property type="entry name" value="alpha-helical ferredoxin"/>
    <property type="match status" value="1"/>
</dbReference>
<name>A0A2T2X499_9FIRM</name>
<keyword evidence="2" id="KW-0479">Metal-binding</keyword>
<dbReference type="PANTHER" id="PTHR32479">
    <property type="entry name" value="GLYCOLATE OXIDASE IRON-SULFUR SUBUNIT"/>
    <property type="match status" value="1"/>
</dbReference>
<dbReference type="Proteomes" id="UP000242699">
    <property type="component" value="Unassembled WGS sequence"/>
</dbReference>
<dbReference type="Gene3D" id="1.10.1060.10">
    <property type="entry name" value="Alpha-helical ferredoxin"/>
    <property type="match status" value="1"/>
</dbReference>
<evidence type="ECO:0000256" key="5">
    <source>
        <dbReference type="ARBA" id="ARBA00023014"/>
    </source>
</evidence>
<comment type="caution">
    <text evidence="7">The sequence shown here is derived from an EMBL/GenBank/DDBJ whole genome shotgun (WGS) entry which is preliminary data.</text>
</comment>
<feature type="domain" description="4Fe-4S ferredoxin-type" evidence="6">
    <location>
        <begin position="50"/>
        <end position="79"/>
    </location>
</feature>
<accession>A0A2T2X499</accession>
<keyword evidence="3" id="KW-0677">Repeat</keyword>
<dbReference type="GO" id="GO:0016491">
    <property type="term" value="F:oxidoreductase activity"/>
    <property type="evidence" value="ECO:0007669"/>
    <property type="project" value="UniProtKB-ARBA"/>
</dbReference>
<evidence type="ECO:0000313" key="8">
    <source>
        <dbReference type="Proteomes" id="UP000242699"/>
    </source>
</evidence>
<dbReference type="InterPro" id="IPR017900">
    <property type="entry name" value="4Fe4S_Fe_S_CS"/>
</dbReference>
<dbReference type="Pfam" id="PF02754">
    <property type="entry name" value="CCG"/>
    <property type="match status" value="2"/>
</dbReference>
<gene>
    <name evidence="7" type="ORF">C7B43_08240</name>
</gene>
<evidence type="ECO:0000313" key="7">
    <source>
        <dbReference type="EMBL" id="PSR29325.1"/>
    </source>
</evidence>
<dbReference type="GO" id="GO:0051539">
    <property type="term" value="F:4 iron, 4 sulfur cluster binding"/>
    <property type="evidence" value="ECO:0007669"/>
    <property type="project" value="UniProtKB-KW"/>
</dbReference>
<keyword evidence="5" id="KW-0411">Iron-sulfur</keyword>
<dbReference type="PANTHER" id="PTHR32479:SF19">
    <property type="entry name" value="ANAEROBIC GLYCEROL-3-PHOSPHATE DEHYDROGENASE SUBUNIT C"/>
    <property type="match status" value="1"/>
</dbReference>
<evidence type="ECO:0000256" key="2">
    <source>
        <dbReference type="ARBA" id="ARBA00022723"/>
    </source>
</evidence>
<dbReference type="InterPro" id="IPR017896">
    <property type="entry name" value="4Fe4S_Fe-S-bd"/>
</dbReference>
<organism evidence="7 8">
    <name type="scientific">Sulfobacillus benefaciens</name>
    <dbReference type="NCBI Taxonomy" id="453960"/>
    <lineage>
        <taxon>Bacteria</taxon>
        <taxon>Bacillati</taxon>
        <taxon>Bacillota</taxon>
        <taxon>Clostridia</taxon>
        <taxon>Eubacteriales</taxon>
        <taxon>Clostridiales Family XVII. Incertae Sedis</taxon>
        <taxon>Sulfobacillus</taxon>
    </lineage>
</organism>
<evidence type="ECO:0000259" key="6">
    <source>
        <dbReference type="PROSITE" id="PS51379"/>
    </source>
</evidence>
<sequence length="390" mass="43975">MRDFDFEDACVNCSACVSVCPVYARDFRFPGPKVLGPEWWRDSQDSRTEGQTSEFVDDCTFCQLCEDACPVGVPVAHLIAEHKRRQAKPARYRWRDYLLAHPHWIARFPQITRVPRKWTKVLGLSTRTPWPSPNRPAKVTHDLLVREKSMRVGVYGDCYTEAFDGPVLDAVIALLEAWGYESIVMPGAGSCCGAAAYAAGNAELGRRIASATAERLRRANGDTVDLMLTLNATCDSTLREEWPRFWHLSASCEVVPFTEFALEYAPLEFWHLLQRLSSDKPDLPYYVHTTCRSRVSRGTGWMEQIGQRARWTVKPLMLACCGAAGSYAFKAEHEELAREMGQLALDEGRVMTDSGTCALHLQGMTGLKASHPAYWLYKAYREAQEHVKVV</sequence>
<dbReference type="GO" id="GO:0046872">
    <property type="term" value="F:metal ion binding"/>
    <property type="evidence" value="ECO:0007669"/>
    <property type="project" value="UniProtKB-KW"/>
</dbReference>
<feature type="domain" description="4Fe-4S ferredoxin-type" evidence="6">
    <location>
        <begin position="1"/>
        <end position="30"/>
    </location>
</feature>
<protein>
    <recommendedName>
        <fullName evidence="6">4Fe-4S ferredoxin-type domain-containing protein</fullName>
    </recommendedName>
</protein>
<dbReference type="Pfam" id="PF13183">
    <property type="entry name" value="Fer4_8"/>
    <property type="match status" value="1"/>
</dbReference>
<dbReference type="InterPro" id="IPR009051">
    <property type="entry name" value="Helical_ferredxn"/>
</dbReference>
<evidence type="ECO:0000256" key="1">
    <source>
        <dbReference type="ARBA" id="ARBA00022485"/>
    </source>
</evidence>
<proteinExistence type="predicted"/>
<reference evidence="7 8" key="1">
    <citation type="journal article" date="2014" name="BMC Genomics">
        <title>Comparison of environmental and isolate Sulfobacillus genomes reveals diverse carbon, sulfur, nitrogen, and hydrogen metabolisms.</title>
        <authorList>
            <person name="Justice N.B."/>
            <person name="Norman A."/>
            <person name="Brown C.T."/>
            <person name="Singh A."/>
            <person name="Thomas B.C."/>
            <person name="Banfield J.F."/>
        </authorList>
    </citation>
    <scope>NUCLEOTIDE SEQUENCE [LARGE SCALE GENOMIC DNA]</scope>
    <source>
        <strain evidence="7">AMDSBA1</strain>
    </source>
</reference>
<dbReference type="EMBL" id="PXYT01000016">
    <property type="protein sequence ID" value="PSR29325.1"/>
    <property type="molecule type" value="Genomic_DNA"/>
</dbReference>
<evidence type="ECO:0000256" key="3">
    <source>
        <dbReference type="ARBA" id="ARBA00022737"/>
    </source>
</evidence>
<evidence type="ECO:0000256" key="4">
    <source>
        <dbReference type="ARBA" id="ARBA00023004"/>
    </source>
</evidence>
<dbReference type="InterPro" id="IPR004017">
    <property type="entry name" value="Cys_rich_dom"/>
</dbReference>
<keyword evidence="1" id="KW-0004">4Fe-4S</keyword>